<gene>
    <name evidence="2" type="ORF">BpHYR1_032820</name>
</gene>
<evidence type="ECO:0000313" key="3">
    <source>
        <dbReference type="Proteomes" id="UP000276133"/>
    </source>
</evidence>
<feature type="compositionally biased region" description="Pro residues" evidence="1">
    <location>
        <begin position="44"/>
        <end position="75"/>
    </location>
</feature>
<evidence type="ECO:0000256" key="1">
    <source>
        <dbReference type="SAM" id="MobiDB-lite"/>
    </source>
</evidence>
<accession>A0A3M7SGU3</accession>
<organism evidence="2 3">
    <name type="scientific">Brachionus plicatilis</name>
    <name type="common">Marine rotifer</name>
    <name type="synonym">Brachionus muelleri</name>
    <dbReference type="NCBI Taxonomy" id="10195"/>
    <lineage>
        <taxon>Eukaryota</taxon>
        <taxon>Metazoa</taxon>
        <taxon>Spiralia</taxon>
        <taxon>Gnathifera</taxon>
        <taxon>Rotifera</taxon>
        <taxon>Eurotatoria</taxon>
        <taxon>Monogononta</taxon>
        <taxon>Pseudotrocha</taxon>
        <taxon>Ploima</taxon>
        <taxon>Brachionidae</taxon>
        <taxon>Brachionus</taxon>
    </lineage>
</organism>
<reference evidence="2 3" key="1">
    <citation type="journal article" date="2018" name="Sci. Rep.">
        <title>Genomic signatures of local adaptation to the degree of environmental predictability in rotifers.</title>
        <authorList>
            <person name="Franch-Gras L."/>
            <person name="Hahn C."/>
            <person name="Garcia-Roger E.M."/>
            <person name="Carmona M.J."/>
            <person name="Serra M."/>
            <person name="Gomez A."/>
        </authorList>
    </citation>
    <scope>NUCLEOTIDE SEQUENCE [LARGE SCALE GENOMIC DNA]</scope>
    <source>
        <strain evidence="2">HYR1</strain>
    </source>
</reference>
<protein>
    <submittedName>
        <fullName evidence="2">Uncharacterized protein</fullName>
    </submittedName>
</protein>
<name>A0A3M7SGU3_BRAPC</name>
<proteinExistence type="predicted"/>
<keyword evidence="3" id="KW-1185">Reference proteome</keyword>
<evidence type="ECO:0000313" key="2">
    <source>
        <dbReference type="EMBL" id="RNA34991.1"/>
    </source>
</evidence>
<dbReference type="Proteomes" id="UP000276133">
    <property type="component" value="Unassembled WGS sequence"/>
</dbReference>
<dbReference type="EMBL" id="REGN01001391">
    <property type="protein sequence ID" value="RNA34991.1"/>
    <property type="molecule type" value="Genomic_DNA"/>
</dbReference>
<comment type="caution">
    <text evidence="2">The sequence shown here is derived from an EMBL/GenBank/DDBJ whole genome shotgun (WGS) entry which is preliminary data.</text>
</comment>
<feature type="region of interest" description="Disordered" evidence="1">
    <location>
        <begin position="44"/>
        <end position="84"/>
    </location>
</feature>
<sequence length="84" mass="9512">MLFLLPVWLHQKIILVPEPFIYKWLTFLLRYLNKIFANFYSLPPPPESPPSPPPESPPSPPPESPPSPPPESPSPPKKEPLPPE</sequence>
<dbReference type="AlphaFoldDB" id="A0A3M7SGU3"/>